<organism evidence="11">
    <name type="scientific">Brugia malayi</name>
    <name type="common">Filarial nematode worm</name>
    <dbReference type="NCBI Taxonomy" id="6279"/>
    <lineage>
        <taxon>Eukaryota</taxon>
        <taxon>Metazoa</taxon>
        <taxon>Ecdysozoa</taxon>
        <taxon>Nematoda</taxon>
        <taxon>Chromadorea</taxon>
        <taxon>Rhabditida</taxon>
        <taxon>Spirurina</taxon>
        <taxon>Spiruromorpha</taxon>
        <taxon>Filarioidea</taxon>
        <taxon>Onchocercidae</taxon>
        <taxon>Brugia</taxon>
    </lineage>
</organism>
<evidence type="ECO:0000313" key="11">
    <source>
        <dbReference type="EMBL" id="CRZ25424.1"/>
    </source>
</evidence>
<reference evidence="11" key="1">
    <citation type="journal article" date="2007" name="Science">
        <title>Draft genome of the filarial nematode parasite Brugia malayi.</title>
        <authorList>
            <person name="Ghedin E."/>
            <person name="Wang S."/>
            <person name="Spiro D."/>
            <person name="Caler E."/>
            <person name="Zhao Q."/>
            <person name="Crabtree J."/>
            <person name="Allen J.E."/>
            <person name="Delcher A.L."/>
            <person name="Guiliano D.B."/>
            <person name="Miranda-Saavedra D."/>
            <person name="Angiuoli S.V."/>
            <person name="Creasy T."/>
            <person name="Amedeo P."/>
            <person name="Haas B."/>
            <person name="El-Sayed N.M."/>
            <person name="Wortman J.R."/>
            <person name="Feldblyum T."/>
            <person name="Tallon L."/>
            <person name="Schatz M."/>
            <person name="Shumway M."/>
            <person name="Koo H."/>
            <person name="Salzberg S.L."/>
            <person name="Schobel S."/>
            <person name="Pertea M."/>
            <person name="Pop M."/>
            <person name="White O."/>
            <person name="Barton G.J."/>
            <person name="Carlow C.K."/>
            <person name="Crawford M.J."/>
            <person name="Daub J."/>
            <person name="Dimmic M.W."/>
            <person name="Estes C.F."/>
            <person name="Foster J.M."/>
            <person name="Ganatra M."/>
            <person name="Gregory W.F."/>
            <person name="Johnson N.M."/>
            <person name="Jin J."/>
            <person name="Komuniecki R."/>
            <person name="Korf I."/>
            <person name="Kumar S."/>
            <person name="Laney S."/>
            <person name="Li B.W."/>
            <person name="Li W."/>
            <person name="Lindblom T.H."/>
            <person name="Lustigman S."/>
            <person name="Ma D."/>
            <person name="Maina C.V."/>
            <person name="Martin D.M."/>
            <person name="McCarter J.P."/>
            <person name="McReynolds L."/>
            <person name="Mitreva M."/>
            <person name="Nutman T.B."/>
            <person name="Parkinson J."/>
            <person name="Peregrin-Alvarez J.M."/>
            <person name="Poole C."/>
            <person name="Ren Q."/>
            <person name="Saunders L."/>
            <person name="Sluder A.E."/>
            <person name="Smith K."/>
            <person name="Stanke M."/>
            <person name="Unnasch T.R."/>
            <person name="Ware J."/>
            <person name="Wei A.D."/>
            <person name="Weil G."/>
            <person name="Williams D.J."/>
            <person name="Zhang Y."/>
            <person name="Williams S.A."/>
            <person name="Fraser-Liggett C."/>
            <person name="Slatko B."/>
            <person name="Blaxter M.L."/>
            <person name="Scott A.L."/>
        </authorList>
    </citation>
    <scope>NUCLEOTIDE SEQUENCE</scope>
    <source>
        <strain evidence="11">FR3</strain>
    </source>
</reference>
<evidence type="ECO:0000256" key="4">
    <source>
        <dbReference type="ARBA" id="ARBA00019612"/>
    </source>
</evidence>
<dbReference type="GO" id="GO:0006369">
    <property type="term" value="P:termination of RNA polymerase II transcription"/>
    <property type="evidence" value="ECO:0007669"/>
    <property type="project" value="TreeGrafter"/>
</dbReference>
<dbReference type="Gene3D" id="2.40.320.10">
    <property type="entry name" value="Hypothetical Protein Pfu-838710-001"/>
    <property type="match status" value="1"/>
</dbReference>
<dbReference type="GO" id="GO:0003712">
    <property type="term" value="F:transcription coregulator activity"/>
    <property type="evidence" value="ECO:0007669"/>
    <property type="project" value="InterPro"/>
</dbReference>
<reference evidence="11" key="2">
    <citation type="submission" date="2012-12" db="EMBL/GenBank/DDBJ databases">
        <authorList>
            <consortium name="WormBase Consortium"/>
            <person name="Ghedin E."/>
            <person name="Paulini M."/>
        </authorList>
    </citation>
    <scope>NUCLEOTIDE SEQUENCE</scope>
    <source>
        <strain evidence="11">FR3</strain>
    </source>
</reference>
<protein>
    <recommendedName>
        <fullName evidence="4 10">Mediator of RNA polymerase II transcription subunit 18</fullName>
    </recommendedName>
    <alternativeName>
        <fullName evidence="9 10">Mediator complex subunit 18</fullName>
    </alternativeName>
</protein>
<dbReference type="PANTHER" id="PTHR13321">
    <property type="entry name" value="MEDIATOR OF RNA POLYMERASE II TRANSCRIPTION, SUBUNIT 18"/>
    <property type="match status" value="1"/>
</dbReference>
<dbReference type="WormBase" id="Bm2956">
    <property type="protein sequence ID" value="BM22143"/>
    <property type="gene ID" value="WBGene00223217"/>
    <property type="gene designation" value="Bma-mdt-18"/>
</dbReference>
<dbReference type="GO" id="GO:0070847">
    <property type="term" value="C:core mediator complex"/>
    <property type="evidence" value="ECO:0007669"/>
    <property type="project" value="TreeGrafter"/>
</dbReference>
<dbReference type="GO" id="GO:0016592">
    <property type="term" value="C:mediator complex"/>
    <property type="evidence" value="ECO:0007669"/>
    <property type="project" value="InterPro"/>
</dbReference>
<comment type="subunit">
    <text evidence="3 10">Component of the Mediator complex.</text>
</comment>
<dbReference type="PANTHER" id="PTHR13321:SF2">
    <property type="entry name" value="MEDIATOR OF RNA POLYMERASE II TRANSCRIPTION SUBUNIT 18"/>
    <property type="match status" value="1"/>
</dbReference>
<gene>
    <name evidence="12" type="primary">bma-mdt-18</name>
    <name evidence="11" type="synonym">Bma-mdt-18</name>
    <name evidence="10" type="synonym">MED18</name>
    <name evidence="12" type="ORF">Bm2956</name>
    <name evidence="11" type="ORF">BM_Bm2956</name>
</gene>
<keyword evidence="6 10" id="KW-0804">Transcription</keyword>
<keyword evidence="5 10" id="KW-0805">Transcription regulation</keyword>
<dbReference type="GO" id="GO:0006357">
    <property type="term" value="P:regulation of transcription by RNA polymerase II"/>
    <property type="evidence" value="ECO:0007669"/>
    <property type="project" value="InterPro"/>
</dbReference>
<evidence type="ECO:0000256" key="3">
    <source>
        <dbReference type="ARBA" id="ARBA00011837"/>
    </source>
</evidence>
<accession>A0A1I9GB58</accession>
<evidence type="ECO:0000256" key="5">
    <source>
        <dbReference type="ARBA" id="ARBA00023015"/>
    </source>
</evidence>
<sequence length="287" mass="33104">MERFPERSREIIASVPLITSTSPSSSTYQCKECILYGSVLKEHEEKLLQRLRGLCDPGQHSFNEHEMVFSLKTGQDPDVTVRLRRKFGGPDANSFQWHFRYMGAAEPDVHCPTIIRKSIDSLIYSSNMMEFVKTLGLRMDYEYLTKGYLFTKGYIKIIINNITRTEKIGTYDPNVLKPLSDSLLIEMSAALPDTKEYMTTAKALRSFADQLSPICDMQKNYKRQDPNFPEKISTFYLSIKPVSLNIKSVGFYNESNIVSLLMELNCIMKLIKPDNFYKSIQKKYDMD</sequence>
<proteinExistence type="inferred from homology"/>
<evidence type="ECO:0000256" key="10">
    <source>
        <dbReference type="RuleBase" id="RU364150"/>
    </source>
</evidence>
<comment type="similarity">
    <text evidence="2 10">Belongs to the Mediator complex subunit 18 family.</text>
</comment>
<evidence type="ECO:0000256" key="1">
    <source>
        <dbReference type="ARBA" id="ARBA00004123"/>
    </source>
</evidence>
<keyword evidence="10" id="KW-0010">Activator</keyword>
<evidence type="ECO:0000256" key="6">
    <source>
        <dbReference type="ARBA" id="ARBA00023163"/>
    </source>
</evidence>
<evidence type="ECO:0000256" key="8">
    <source>
        <dbReference type="ARBA" id="ARBA00025687"/>
    </source>
</evidence>
<evidence type="ECO:0000313" key="12">
    <source>
        <dbReference type="WormBase" id="Bm2956"/>
    </source>
</evidence>
<dbReference type="AlphaFoldDB" id="A0A1I9GB58"/>
<dbReference type="InterPro" id="IPR019095">
    <property type="entry name" value="Mediator_Med18"/>
</dbReference>
<dbReference type="EMBL" id="LN857008">
    <property type="protein sequence ID" value="CRZ25424.1"/>
    <property type="molecule type" value="Genomic_DNA"/>
</dbReference>
<evidence type="ECO:0000256" key="7">
    <source>
        <dbReference type="ARBA" id="ARBA00023242"/>
    </source>
</evidence>
<comment type="function">
    <text evidence="8 10">Component of the Mediator complex, a coactivator involved in the regulated transcription of nearly all RNA polymerase II-dependent genes. Mediator functions as a bridge to convey information from gene-specific regulatory proteins to the basal RNA polymerase II transcription machinery. Mediator is recruited to promoters by direct interactions with regulatory proteins and serves as a scaffold for the assembly of a functional preinitiation complex with RNA polymerase II and the general transcription factors.</text>
</comment>
<evidence type="ECO:0000256" key="9">
    <source>
        <dbReference type="ARBA" id="ARBA00032012"/>
    </source>
</evidence>
<comment type="subcellular location">
    <subcellularLocation>
        <location evidence="1 10">Nucleus</location>
    </subcellularLocation>
</comment>
<dbReference type="OMA" id="FEYSVKG"/>
<dbReference type="FunFam" id="2.40.320.10:FF:000013">
    <property type="entry name" value="Mediator of RNA polymerase II transcription subunit 18"/>
    <property type="match status" value="1"/>
</dbReference>
<evidence type="ECO:0000256" key="2">
    <source>
        <dbReference type="ARBA" id="ARBA00009814"/>
    </source>
</evidence>
<name>A0A1I9GB58_BRUMA</name>
<dbReference type="Pfam" id="PF09637">
    <property type="entry name" value="Med18"/>
    <property type="match status" value="1"/>
</dbReference>
<keyword evidence="7 10" id="KW-0539">Nucleus</keyword>